<reference evidence="3" key="1">
    <citation type="submission" date="2025-04" db="UniProtKB">
        <authorList>
            <consortium name="RefSeq"/>
        </authorList>
    </citation>
    <scope>IDENTIFICATION</scope>
    <source>
        <tissue evidence="3">Whole insect</tissue>
    </source>
</reference>
<accession>A0A6P7FKG0</accession>
<gene>
    <name evidence="3" type="primary">LOC114331310</name>
</gene>
<evidence type="ECO:0000313" key="3">
    <source>
        <dbReference type="RefSeq" id="XP_028136639.1"/>
    </source>
</evidence>
<dbReference type="EnsemblMetazoa" id="XM_028280838.2">
    <property type="protein sequence ID" value="XP_028136639.1"/>
    <property type="gene ID" value="LOC114331310"/>
</dbReference>
<dbReference type="RefSeq" id="XP_028136639.1">
    <property type="nucleotide sequence ID" value="XM_028280838.1"/>
</dbReference>
<protein>
    <submittedName>
        <fullName evidence="3">Uncharacterized protein LOC114331310 isoform X2</fullName>
    </submittedName>
</protein>
<dbReference type="Proteomes" id="UP001652700">
    <property type="component" value="Unplaced"/>
</dbReference>
<dbReference type="AlphaFoldDB" id="A0A6P7FKG0"/>
<evidence type="ECO:0000313" key="1">
    <source>
        <dbReference type="EnsemblMetazoa" id="XP_028136639.1"/>
    </source>
</evidence>
<proteinExistence type="predicted"/>
<name>A0A6P7FKG0_DIAVI</name>
<evidence type="ECO:0000313" key="2">
    <source>
        <dbReference type="Proteomes" id="UP001652700"/>
    </source>
</evidence>
<dbReference type="OrthoDB" id="250548at2759"/>
<organism evidence="3">
    <name type="scientific">Diabrotica virgifera virgifera</name>
    <name type="common">western corn rootworm</name>
    <dbReference type="NCBI Taxonomy" id="50390"/>
    <lineage>
        <taxon>Eukaryota</taxon>
        <taxon>Metazoa</taxon>
        <taxon>Ecdysozoa</taxon>
        <taxon>Arthropoda</taxon>
        <taxon>Hexapoda</taxon>
        <taxon>Insecta</taxon>
        <taxon>Pterygota</taxon>
        <taxon>Neoptera</taxon>
        <taxon>Endopterygota</taxon>
        <taxon>Coleoptera</taxon>
        <taxon>Polyphaga</taxon>
        <taxon>Cucujiformia</taxon>
        <taxon>Chrysomeloidea</taxon>
        <taxon>Chrysomelidae</taxon>
        <taxon>Galerucinae</taxon>
        <taxon>Diabroticina</taxon>
        <taxon>Diabroticites</taxon>
        <taxon>Diabrotica</taxon>
    </lineage>
</organism>
<keyword evidence="2" id="KW-1185">Reference proteome</keyword>
<sequence>MFRQYRLFQRIFRLYSHRKPGIVNFRQFKNIIKLNLLTGTKICCTALMAEKVLQESLEDDITKALQEGEDAIIKLMNQLKDFVVVVSQEYRSCLLKQMEIVKKASDLGSSTEIWDELPHYRTLASELNNEIIEYYTLFKTLDALAKNKSVLRDTGDHVVKDVLQVFQEIQTFIEMQVAENQKMEKELLKVLADSIIKETIQDVSSEEY</sequence>
<reference evidence="1" key="2">
    <citation type="submission" date="2025-05" db="UniProtKB">
        <authorList>
            <consortium name="EnsemblMetazoa"/>
        </authorList>
    </citation>
    <scope>IDENTIFICATION</scope>
</reference>
<dbReference type="GeneID" id="114331310"/>